<gene>
    <name evidence="1" type="ORF">CNQ36_03605</name>
</gene>
<name>A0A494UHG6_9ACTN</name>
<keyword evidence="2" id="KW-1185">Reference proteome</keyword>
<organism evidence="1 2">
    <name type="scientific">Streptomyces fungicidicus</name>
    <dbReference type="NCBI Taxonomy" id="68203"/>
    <lineage>
        <taxon>Bacteria</taxon>
        <taxon>Bacillati</taxon>
        <taxon>Actinomycetota</taxon>
        <taxon>Actinomycetes</taxon>
        <taxon>Kitasatosporales</taxon>
        <taxon>Streptomycetaceae</taxon>
        <taxon>Streptomyces</taxon>
    </lineage>
</organism>
<dbReference type="Pfam" id="PF10025">
    <property type="entry name" value="DUF2267"/>
    <property type="match status" value="1"/>
</dbReference>
<dbReference type="InterPro" id="IPR038282">
    <property type="entry name" value="DUF2267_sf"/>
</dbReference>
<dbReference type="AlphaFoldDB" id="A0A494UHG6"/>
<dbReference type="RefSeq" id="WP_121544907.1">
    <property type="nucleotide sequence ID" value="NZ_CBDRCB010000028.1"/>
</dbReference>
<dbReference type="GeneID" id="93881868"/>
<proteinExistence type="predicted"/>
<dbReference type="KEGG" id="sfug:CNQ36_03605"/>
<protein>
    <recommendedName>
        <fullName evidence="3">DUF2267 domain-containing protein</fullName>
    </recommendedName>
</protein>
<evidence type="ECO:0008006" key="3">
    <source>
        <dbReference type="Google" id="ProtNLM"/>
    </source>
</evidence>
<sequence>MRHDEFIGKVQALTRLPDRGSSERATRAVLSTLAERLPSGLAGHVAAQLPPTLASPMRETTPGERFDLTTFAGRIAGRAETDEDAAVREAAAVLEVLDAALTPELTEKVAAALPKDIGGLLPVGRAAEDAD</sequence>
<dbReference type="Proteomes" id="UP000282170">
    <property type="component" value="Chromosome"/>
</dbReference>
<accession>A0A494UHG6</accession>
<evidence type="ECO:0000313" key="1">
    <source>
        <dbReference type="EMBL" id="AYL34592.1"/>
    </source>
</evidence>
<dbReference type="InterPro" id="IPR018727">
    <property type="entry name" value="DUF2267"/>
</dbReference>
<dbReference type="EMBL" id="CP023407">
    <property type="protein sequence ID" value="AYL34592.1"/>
    <property type="molecule type" value="Genomic_DNA"/>
</dbReference>
<evidence type="ECO:0000313" key="2">
    <source>
        <dbReference type="Proteomes" id="UP000282170"/>
    </source>
</evidence>
<dbReference type="Gene3D" id="1.10.490.110">
    <property type="entry name" value="Uncharacterized conserved protein DUF2267"/>
    <property type="match status" value="1"/>
</dbReference>
<reference evidence="1 2" key="1">
    <citation type="submission" date="2017-09" db="EMBL/GenBank/DDBJ databases">
        <authorList>
            <person name="Zhang H."/>
            <person name="Hu S."/>
            <person name="Xu J."/>
            <person name="He Z."/>
        </authorList>
    </citation>
    <scope>NUCLEOTIDE SEQUENCE [LARGE SCALE GENOMIC DNA]</scope>
    <source>
        <strain evidence="1 2">TXX3120</strain>
    </source>
</reference>